<comment type="caution">
    <text evidence="1">The sequence shown here is derived from an EMBL/GenBank/DDBJ whole genome shotgun (WGS) entry which is preliminary data.</text>
</comment>
<organism evidence="1 2">
    <name type="scientific">Bacillus suaedaesalsae</name>
    <dbReference type="NCBI Taxonomy" id="2810349"/>
    <lineage>
        <taxon>Bacteria</taxon>
        <taxon>Bacillati</taxon>
        <taxon>Bacillota</taxon>
        <taxon>Bacilli</taxon>
        <taxon>Bacillales</taxon>
        <taxon>Bacillaceae</taxon>
        <taxon>Bacillus</taxon>
    </lineage>
</organism>
<evidence type="ECO:0000313" key="1">
    <source>
        <dbReference type="EMBL" id="MBM6617979.1"/>
    </source>
</evidence>
<name>A0ABS2DHL3_9BACI</name>
<keyword evidence="2" id="KW-1185">Reference proteome</keyword>
<sequence>MKKSEHVRNSVIIVSNEERLKEQNRRDRDSFMEDKAMDAQIRGDLNKF</sequence>
<evidence type="ECO:0008006" key="3">
    <source>
        <dbReference type="Google" id="ProtNLM"/>
    </source>
</evidence>
<dbReference type="Proteomes" id="UP001518925">
    <property type="component" value="Unassembled WGS sequence"/>
</dbReference>
<gene>
    <name evidence="1" type="ORF">JR050_09895</name>
</gene>
<protein>
    <recommendedName>
        <fullName evidence="3">FbpB family small basic protein</fullName>
    </recommendedName>
</protein>
<accession>A0ABS2DHL3</accession>
<proteinExistence type="predicted"/>
<reference evidence="1 2" key="1">
    <citation type="submission" date="2021-02" db="EMBL/GenBank/DDBJ databases">
        <title>Bacillus sp. RD4P76, an endophyte from a halophyte.</title>
        <authorList>
            <person name="Sun J.-Q."/>
        </authorList>
    </citation>
    <scope>NUCLEOTIDE SEQUENCE [LARGE SCALE GENOMIC DNA]</scope>
    <source>
        <strain evidence="1 2">RD4P76</strain>
    </source>
</reference>
<evidence type="ECO:0000313" key="2">
    <source>
        <dbReference type="Proteomes" id="UP001518925"/>
    </source>
</evidence>
<dbReference type="RefSeq" id="WP_204203328.1">
    <property type="nucleotide sequence ID" value="NZ_JAFELM010000028.1"/>
</dbReference>
<dbReference type="EMBL" id="JAFELM010000028">
    <property type="protein sequence ID" value="MBM6617979.1"/>
    <property type="molecule type" value="Genomic_DNA"/>
</dbReference>